<keyword evidence="2" id="KW-0812">Transmembrane</keyword>
<keyword evidence="1" id="KW-0418">Kinase</keyword>
<feature type="transmembrane region" description="Helical" evidence="2">
    <location>
        <begin position="26"/>
        <end position="44"/>
    </location>
</feature>
<dbReference type="GO" id="GO:0005886">
    <property type="term" value="C:plasma membrane"/>
    <property type="evidence" value="ECO:0007669"/>
    <property type="project" value="TreeGrafter"/>
</dbReference>
<gene>
    <name evidence="5" type="ORF">B0A49_10345</name>
    <name evidence="4" type="ORF">B0A49_12080</name>
</gene>
<dbReference type="InterPro" id="IPR027483">
    <property type="entry name" value="PInositol-4-P-4/5-kinase_C_sf"/>
</dbReference>
<dbReference type="InterPro" id="IPR027484">
    <property type="entry name" value="PInositol-4-P-5-kinase_N"/>
</dbReference>
<keyword evidence="1" id="KW-0547">Nucleotide-binding</keyword>
<reference evidence="4 6" key="1">
    <citation type="submission" date="2017-03" db="EMBL/GenBank/DDBJ databases">
        <title>Genomes of endolithic fungi from Antarctica.</title>
        <authorList>
            <person name="Coleine C."/>
            <person name="Masonjones S."/>
            <person name="Stajich J.E."/>
        </authorList>
    </citation>
    <scope>NUCLEOTIDE SEQUENCE [LARGE SCALE GENOMIC DNA]</scope>
    <source>
        <strain evidence="4 6">CCFEE 5187</strain>
    </source>
</reference>
<dbReference type="InterPro" id="IPR002498">
    <property type="entry name" value="PInositol-4-P-4/5-kinase_core"/>
</dbReference>
<keyword evidence="1" id="KW-0067">ATP-binding</keyword>
<dbReference type="GO" id="GO:0046854">
    <property type="term" value="P:phosphatidylinositol phosphate biosynthetic process"/>
    <property type="evidence" value="ECO:0007669"/>
    <property type="project" value="TreeGrafter"/>
</dbReference>
<dbReference type="AlphaFoldDB" id="A0A4U0W2T2"/>
<feature type="domain" description="PIPK" evidence="3">
    <location>
        <begin position="1"/>
        <end position="337"/>
    </location>
</feature>
<dbReference type="SMART" id="SM00330">
    <property type="entry name" value="PIPKc"/>
    <property type="match status" value="1"/>
</dbReference>
<comment type="caution">
    <text evidence="4">The sequence shown here is derived from an EMBL/GenBank/DDBJ whole genome shotgun (WGS) entry which is preliminary data.</text>
</comment>
<evidence type="ECO:0000256" key="2">
    <source>
        <dbReference type="SAM" id="Phobius"/>
    </source>
</evidence>
<dbReference type="GO" id="GO:0005524">
    <property type="term" value="F:ATP binding"/>
    <property type="evidence" value="ECO:0007669"/>
    <property type="project" value="UniProtKB-UniRule"/>
</dbReference>
<name>A0A4U0W2T2_9PEZI</name>
<keyword evidence="6" id="KW-1185">Reference proteome</keyword>
<dbReference type="SUPFAM" id="SSF56104">
    <property type="entry name" value="SAICAR synthase-like"/>
    <property type="match status" value="1"/>
</dbReference>
<evidence type="ECO:0000313" key="6">
    <source>
        <dbReference type="Proteomes" id="UP000308768"/>
    </source>
</evidence>
<accession>A0A4U0W2T2</accession>
<dbReference type="Gene3D" id="3.30.810.10">
    <property type="entry name" value="2-Layer Sandwich"/>
    <property type="match status" value="1"/>
</dbReference>
<protein>
    <recommendedName>
        <fullName evidence="3">PIPK domain-containing protein</fullName>
    </recommendedName>
</protein>
<evidence type="ECO:0000313" key="5">
    <source>
        <dbReference type="EMBL" id="TKA62164.1"/>
    </source>
</evidence>
<keyword evidence="2" id="KW-1133">Transmembrane helix</keyword>
<keyword evidence="1" id="KW-0808">Transferase</keyword>
<evidence type="ECO:0000256" key="1">
    <source>
        <dbReference type="PROSITE-ProRule" id="PRU00781"/>
    </source>
</evidence>
<dbReference type="EMBL" id="NAJN01002240">
    <property type="protein sequence ID" value="TKA55485.1"/>
    <property type="molecule type" value="Genomic_DNA"/>
</dbReference>
<evidence type="ECO:0000259" key="3">
    <source>
        <dbReference type="PROSITE" id="PS51455"/>
    </source>
</evidence>
<dbReference type="STRING" id="331657.A0A4U0W2T2"/>
<proteinExistence type="predicted"/>
<sequence length="341" mass="39657">MGRQTSIARSILRAVFYNSQADKKRLLSRIVIFLALFQLTLARFREDLFESLRIDVWGIDEDEYKESFRKSGKRSRLNPIGDLGYSGSTFFTTPNSKFLIKSVPRRFEYSFFRDDMLQPYYEHMRSHPSSLLVRITDFLYTPYHTLGGWLGLAPTHHIIMENILFGKERDSRSKEWETYDLKPSSYFFPERDIMNGALSSDATKERLIDEFNDKVRITSEEYSELKGILEVDTELLEKANTVDYSLFLIRIPASSTAQPIGSARVSAWRTGVTSTDGMWKYRAVILDFFWAKHKLQAQAMTGLVQSFNMIARKGPMSITTTPKEYRERFLNMVDEIVELQD</sequence>
<dbReference type="PANTHER" id="PTHR23086">
    <property type="entry name" value="PHOSPHATIDYLINOSITOL-4-PHOSPHATE 5-KINASE"/>
    <property type="match status" value="1"/>
</dbReference>
<dbReference type="EMBL" id="NAJN01001612">
    <property type="protein sequence ID" value="TKA62164.1"/>
    <property type="molecule type" value="Genomic_DNA"/>
</dbReference>
<dbReference type="Pfam" id="PF01504">
    <property type="entry name" value="PIP5K"/>
    <property type="match status" value="1"/>
</dbReference>
<organism evidence="4 6">
    <name type="scientific">Cryomyces minteri</name>
    <dbReference type="NCBI Taxonomy" id="331657"/>
    <lineage>
        <taxon>Eukaryota</taxon>
        <taxon>Fungi</taxon>
        <taxon>Dikarya</taxon>
        <taxon>Ascomycota</taxon>
        <taxon>Pezizomycotina</taxon>
        <taxon>Dothideomycetes</taxon>
        <taxon>Dothideomycetes incertae sedis</taxon>
        <taxon>Cryomyces</taxon>
    </lineage>
</organism>
<dbReference type="Proteomes" id="UP000308768">
    <property type="component" value="Unassembled WGS sequence"/>
</dbReference>
<dbReference type="GO" id="GO:0016308">
    <property type="term" value="F:1-phosphatidylinositol-4-phosphate 5-kinase activity"/>
    <property type="evidence" value="ECO:0007669"/>
    <property type="project" value="TreeGrafter"/>
</dbReference>
<dbReference type="OrthoDB" id="70770at2759"/>
<evidence type="ECO:0000313" key="4">
    <source>
        <dbReference type="EMBL" id="TKA55485.1"/>
    </source>
</evidence>
<dbReference type="Gene3D" id="3.30.800.10">
    <property type="entry name" value="Phosphatidylinositol Phosphate Kinase II Beta"/>
    <property type="match status" value="1"/>
</dbReference>
<dbReference type="InterPro" id="IPR023610">
    <property type="entry name" value="PInositol-4/5-P-5/4-kinase"/>
</dbReference>
<dbReference type="PROSITE" id="PS51455">
    <property type="entry name" value="PIPK"/>
    <property type="match status" value="1"/>
</dbReference>
<keyword evidence="2" id="KW-0472">Membrane</keyword>
<dbReference type="PANTHER" id="PTHR23086:SF126">
    <property type="entry name" value="PIPK DOMAIN-CONTAINING PROTEIN"/>
    <property type="match status" value="1"/>
</dbReference>